<dbReference type="EMBL" id="JAHQIW010002454">
    <property type="protein sequence ID" value="KAJ1355346.1"/>
    <property type="molecule type" value="Genomic_DNA"/>
</dbReference>
<comment type="similarity">
    <text evidence="2">Belongs to the Rho GDI family.</text>
</comment>
<evidence type="ECO:0000256" key="3">
    <source>
        <dbReference type="ARBA" id="ARBA00022468"/>
    </source>
</evidence>
<dbReference type="PRINTS" id="PR00492">
    <property type="entry name" value="RHOGDI"/>
</dbReference>
<dbReference type="AlphaFoldDB" id="A0AAD5QQL9"/>
<evidence type="ECO:0000313" key="7">
    <source>
        <dbReference type="Proteomes" id="UP001196413"/>
    </source>
</evidence>
<evidence type="ECO:0000256" key="1">
    <source>
        <dbReference type="ARBA" id="ARBA00004496"/>
    </source>
</evidence>
<name>A0AAD5QQL9_PARTN</name>
<proteinExistence type="inferred from homology"/>
<dbReference type="Pfam" id="PF02115">
    <property type="entry name" value="Rho_GDI"/>
    <property type="match status" value="1"/>
</dbReference>
<gene>
    <name evidence="6" type="ORF">KIN20_012723</name>
</gene>
<dbReference type="SUPFAM" id="SSF81296">
    <property type="entry name" value="E set domains"/>
    <property type="match status" value="1"/>
</dbReference>
<organism evidence="6 7">
    <name type="scientific">Parelaphostrongylus tenuis</name>
    <name type="common">Meningeal worm</name>
    <dbReference type="NCBI Taxonomy" id="148309"/>
    <lineage>
        <taxon>Eukaryota</taxon>
        <taxon>Metazoa</taxon>
        <taxon>Ecdysozoa</taxon>
        <taxon>Nematoda</taxon>
        <taxon>Chromadorea</taxon>
        <taxon>Rhabditida</taxon>
        <taxon>Rhabditina</taxon>
        <taxon>Rhabditomorpha</taxon>
        <taxon>Strongyloidea</taxon>
        <taxon>Metastrongylidae</taxon>
        <taxon>Parelaphostrongylus</taxon>
    </lineage>
</organism>
<dbReference type="PANTHER" id="PTHR10980">
    <property type="entry name" value="RHO GDP-DISSOCIATION INHIBITOR"/>
    <property type="match status" value="1"/>
</dbReference>
<dbReference type="FunFam" id="2.70.50.30:FF:000004">
    <property type="entry name" value="Rho GDP-dissociation inhibitor 1"/>
    <property type="match status" value="1"/>
</dbReference>
<comment type="subcellular location">
    <subcellularLocation>
        <location evidence="1">Cytoplasm</location>
    </subcellularLocation>
</comment>
<dbReference type="Gene3D" id="2.70.50.30">
    <property type="entry name" value="Coagulation Factor XIII, subunit A, domain 1"/>
    <property type="match status" value="1"/>
</dbReference>
<dbReference type="Proteomes" id="UP001196413">
    <property type="component" value="Unassembled WGS sequence"/>
</dbReference>
<evidence type="ECO:0000313" key="6">
    <source>
        <dbReference type="EMBL" id="KAJ1355346.1"/>
    </source>
</evidence>
<keyword evidence="3" id="KW-0343">GTPase activation</keyword>
<keyword evidence="4" id="KW-0963">Cytoplasm</keyword>
<protein>
    <submittedName>
        <fullName evidence="6">Uncharacterized protein</fullName>
    </submittedName>
</protein>
<comment type="caution">
    <text evidence="6">The sequence shown here is derived from an EMBL/GenBank/DDBJ whole genome shotgun (WGS) entry which is preliminary data.</text>
</comment>
<dbReference type="GO" id="GO:0005094">
    <property type="term" value="F:Rho GDP-dissociation inhibitor activity"/>
    <property type="evidence" value="ECO:0007669"/>
    <property type="project" value="InterPro"/>
</dbReference>
<accession>A0AAD5QQL9</accession>
<dbReference type="GO" id="GO:0005829">
    <property type="term" value="C:cytosol"/>
    <property type="evidence" value="ECO:0007669"/>
    <property type="project" value="TreeGrafter"/>
</dbReference>
<evidence type="ECO:0000256" key="4">
    <source>
        <dbReference type="ARBA" id="ARBA00022490"/>
    </source>
</evidence>
<dbReference type="InterPro" id="IPR024792">
    <property type="entry name" value="RhoGDI_dom_sf"/>
</dbReference>
<dbReference type="InterPro" id="IPR000406">
    <property type="entry name" value="Rho_GDI"/>
</dbReference>
<dbReference type="GO" id="GO:0016020">
    <property type="term" value="C:membrane"/>
    <property type="evidence" value="ECO:0007669"/>
    <property type="project" value="TreeGrafter"/>
</dbReference>
<feature type="compositionally biased region" description="Basic and acidic residues" evidence="5">
    <location>
        <begin position="1"/>
        <end position="10"/>
    </location>
</feature>
<dbReference type="PANTHER" id="PTHR10980:SF3">
    <property type="entry name" value="LD16419P"/>
    <property type="match status" value="1"/>
</dbReference>
<dbReference type="InterPro" id="IPR014756">
    <property type="entry name" value="Ig_E-set"/>
</dbReference>
<sequence length="195" mass="22310">MSESPERRADDADEQEVQYKTPEKKTMAEILSSDQDDESLTKYKATLLGSSPTTVIVDESNPNIVIMKSITLIIDGCEEIKMDLDKHGAAEEMTFALKEGCQYRLRFDFYIQREIVIGLKYIRKVSRHGVPISKETIMIGSYGPKKEPQSYTTPTEEVPSGLLYRGQYKIASKITDDDERDWLKWTSVMNIVKDR</sequence>
<feature type="region of interest" description="Disordered" evidence="5">
    <location>
        <begin position="1"/>
        <end position="29"/>
    </location>
</feature>
<dbReference type="GO" id="GO:0007266">
    <property type="term" value="P:Rho protein signal transduction"/>
    <property type="evidence" value="ECO:0007669"/>
    <property type="project" value="InterPro"/>
</dbReference>
<keyword evidence="7" id="KW-1185">Reference proteome</keyword>
<dbReference type="GO" id="GO:0005096">
    <property type="term" value="F:GTPase activator activity"/>
    <property type="evidence" value="ECO:0007669"/>
    <property type="project" value="UniProtKB-KW"/>
</dbReference>
<evidence type="ECO:0000256" key="5">
    <source>
        <dbReference type="SAM" id="MobiDB-lite"/>
    </source>
</evidence>
<evidence type="ECO:0000256" key="2">
    <source>
        <dbReference type="ARBA" id="ARBA00009758"/>
    </source>
</evidence>
<reference evidence="6" key="1">
    <citation type="submission" date="2021-06" db="EMBL/GenBank/DDBJ databases">
        <title>Parelaphostrongylus tenuis whole genome reference sequence.</title>
        <authorList>
            <person name="Garwood T.J."/>
            <person name="Larsen P.A."/>
            <person name="Fountain-Jones N.M."/>
            <person name="Garbe J.R."/>
            <person name="Macchietto M.G."/>
            <person name="Kania S.A."/>
            <person name="Gerhold R.W."/>
            <person name="Richards J.E."/>
            <person name="Wolf T.M."/>
        </authorList>
    </citation>
    <scope>NUCLEOTIDE SEQUENCE</scope>
    <source>
        <strain evidence="6">MNPRO001-30</strain>
        <tissue evidence="6">Meninges</tissue>
    </source>
</reference>